<organism evidence="1 2">
    <name type="scientific">Phaseolus coccineus</name>
    <name type="common">Scarlet runner bean</name>
    <name type="synonym">Phaseolus multiflorus</name>
    <dbReference type="NCBI Taxonomy" id="3886"/>
    <lineage>
        <taxon>Eukaryota</taxon>
        <taxon>Viridiplantae</taxon>
        <taxon>Streptophyta</taxon>
        <taxon>Embryophyta</taxon>
        <taxon>Tracheophyta</taxon>
        <taxon>Spermatophyta</taxon>
        <taxon>Magnoliopsida</taxon>
        <taxon>eudicotyledons</taxon>
        <taxon>Gunneridae</taxon>
        <taxon>Pentapetalae</taxon>
        <taxon>rosids</taxon>
        <taxon>fabids</taxon>
        <taxon>Fabales</taxon>
        <taxon>Fabaceae</taxon>
        <taxon>Papilionoideae</taxon>
        <taxon>50 kb inversion clade</taxon>
        <taxon>NPAAA clade</taxon>
        <taxon>indigoferoid/millettioid clade</taxon>
        <taxon>Phaseoleae</taxon>
        <taxon>Phaseolus</taxon>
    </lineage>
</organism>
<dbReference type="Proteomes" id="UP001374584">
    <property type="component" value="Unassembled WGS sequence"/>
</dbReference>
<gene>
    <name evidence="1" type="ORF">VNO80_04770</name>
</gene>
<reference evidence="1 2" key="1">
    <citation type="submission" date="2024-01" db="EMBL/GenBank/DDBJ databases">
        <title>The genomes of 5 underutilized Papilionoideae crops provide insights into root nodulation and disease resistanc.</title>
        <authorList>
            <person name="Jiang F."/>
        </authorList>
    </citation>
    <scope>NUCLEOTIDE SEQUENCE [LARGE SCALE GENOMIC DNA]</scope>
    <source>
        <strain evidence="1">JINMINGXINNONG_FW02</strain>
        <tissue evidence="1">Leaves</tissue>
    </source>
</reference>
<proteinExistence type="predicted"/>
<keyword evidence="2" id="KW-1185">Reference proteome</keyword>
<sequence>MCRRVCNRLSDSGNLYVRAKCICDAEDEDRDREKVMRCDSGHWLHPRATLTLLQGASMGDFPFIRFVVMCITHENSHGGYYRYRRSQSRT</sequence>
<dbReference type="AlphaFoldDB" id="A0AAN9P1E6"/>
<dbReference type="EMBL" id="JAYMYR010000002">
    <property type="protein sequence ID" value="KAK7379313.1"/>
    <property type="molecule type" value="Genomic_DNA"/>
</dbReference>
<accession>A0AAN9P1E6</accession>
<name>A0AAN9P1E6_PHACN</name>
<protein>
    <submittedName>
        <fullName evidence="1">Uncharacterized protein</fullName>
    </submittedName>
</protein>
<comment type="caution">
    <text evidence="1">The sequence shown here is derived from an EMBL/GenBank/DDBJ whole genome shotgun (WGS) entry which is preliminary data.</text>
</comment>
<evidence type="ECO:0000313" key="2">
    <source>
        <dbReference type="Proteomes" id="UP001374584"/>
    </source>
</evidence>
<evidence type="ECO:0000313" key="1">
    <source>
        <dbReference type="EMBL" id="KAK7379313.1"/>
    </source>
</evidence>